<dbReference type="Pfam" id="PF15738">
    <property type="entry name" value="YafQ_toxin"/>
    <property type="match status" value="1"/>
</dbReference>
<evidence type="ECO:0000313" key="2">
    <source>
        <dbReference type="EMBL" id="QDL10473.1"/>
    </source>
</evidence>
<dbReference type="EMBL" id="CP030118">
    <property type="protein sequence ID" value="QDL10473.1"/>
    <property type="molecule type" value="Genomic_DNA"/>
</dbReference>
<reference evidence="2 3" key="1">
    <citation type="submission" date="2018-06" db="EMBL/GenBank/DDBJ databases">
        <title>Comparative genomics of Brasilonema spp. strains.</title>
        <authorList>
            <person name="Alvarenga D.O."/>
            <person name="Fiore M.F."/>
            <person name="Varani A.M."/>
        </authorList>
    </citation>
    <scope>NUCLEOTIDE SEQUENCE [LARGE SCALE GENOMIC DNA]</scope>
    <source>
        <strain evidence="2 3">CENA114</strain>
    </source>
</reference>
<dbReference type="AlphaFoldDB" id="A0A856MGX9"/>
<name>A0A856MGX9_9CYAN</name>
<accession>A0A856MGX9</accession>
<keyword evidence="1" id="KW-1277">Toxin-antitoxin system</keyword>
<evidence type="ECO:0000313" key="3">
    <source>
        <dbReference type="Proteomes" id="UP000503129"/>
    </source>
</evidence>
<dbReference type="RefSeq" id="WP_169268946.1">
    <property type="nucleotide sequence ID" value="NZ_CAWOXK010000001.1"/>
</dbReference>
<dbReference type="InterPro" id="IPR035093">
    <property type="entry name" value="RelE/ParE_toxin_dom_sf"/>
</dbReference>
<dbReference type="InterPro" id="IPR007712">
    <property type="entry name" value="RelE/ParE_toxin"/>
</dbReference>
<dbReference type="Proteomes" id="UP000503129">
    <property type="component" value="Chromosome"/>
</dbReference>
<dbReference type="SUPFAM" id="SSF143011">
    <property type="entry name" value="RelE-like"/>
    <property type="match status" value="1"/>
</dbReference>
<dbReference type="NCBIfam" id="TIGR02385">
    <property type="entry name" value="RelE_StbE"/>
    <property type="match status" value="1"/>
</dbReference>
<organism evidence="2 3">
    <name type="scientific">Brasilonema sennae CENA114</name>
    <dbReference type="NCBI Taxonomy" id="415709"/>
    <lineage>
        <taxon>Bacteria</taxon>
        <taxon>Bacillati</taxon>
        <taxon>Cyanobacteriota</taxon>
        <taxon>Cyanophyceae</taxon>
        <taxon>Nostocales</taxon>
        <taxon>Scytonemataceae</taxon>
        <taxon>Brasilonema</taxon>
        <taxon>Bromeliae group (in: Brasilonema)</taxon>
    </lineage>
</organism>
<keyword evidence="3" id="KW-1185">Reference proteome</keyword>
<evidence type="ECO:0000256" key="1">
    <source>
        <dbReference type="ARBA" id="ARBA00022649"/>
    </source>
</evidence>
<gene>
    <name evidence="2" type="ORF">DP114_23565</name>
</gene>
<proteinExistence type="predicted"/>
<dbReference type="Gene3D" id="3.30.2310.20">
    <property type="entry name" value="RelE-like"/>
    <property type="match status" value="1"/>
</dbReference>
<dbReference type="KEGG" id="bsen:DP114_23565"/>
<protein>
    <submittedName>
        <fullName evidence="2">Type II toxin-antitoxin system mRNA interferase toxin, RelE/StbE family</fullName>
    </submittedName>
</protein>
<sequence length="94" mass="10825">MKILVWSSAFVRAFKRLVRQNPQLRSQVEETLQKLSEDPFSPSLHSHKLKGDLDGIWSCSIDYSNRILFQFVNNSDSGEEEILLLTLGSHDDVY</sequence>
<dbReference type="InterPro" id="IPR004386">
    <property type="entry name" value="Toxin_YafQ-like"/>
</dbReference>